<dbReference type="RefSeq" id="XP_033394421.1">
    <property type="nucleotide sequence ID" value="XM_033543400.1"/>
</dbReference>
<dbReference type="GO" id="GO:0016787">
    <property type="term" value="F:hydrolase activity"/>
    <property type="evidence" value="ECO:0007669"/>
    <property type="project" value="UniProtKB-KW"/>
</dbReference>
<dbReference type="EMBL" id="ML995495">
    <property type="protein sequence ID" value="KAF2138708.1"/>
    <property type="molecule type" value="Genomic_DNA"/>
</dbReference>
<gene>
    <name evidence="2" type="ORF">K452DRAFT_311187</name>
</gene>
<dbReference type="InterPro" id="IPR023296">
    <property type="entry name" value="Glyco_hydro_beta-prop_sf"/>
</dbReference>
<protein>
    <submittedName>
        <fullName evidence="2">Glycoside hydrolase family 43 protein</fullName>
    </submittedName>
</protein>
<dbReference type="AlphaFoldDB" id="A0A6A6B517"/>
<dbReference type="GeneID" id="54300897"/>
<dbReference type="Gene3D" id="2.115.10.20">
    <property type="entry name" value="Glycosyl hydrolase domain, family 43"/>
    <property type="match status" value="1"/>
</dbReference>
<proteinExistence type="predicted"/>
<keyword evidence="3" id="KW-1185">Reference proteome</keyword>
<dbReference type="SUPFAM" id="SSF75005">
    <property type="entry name" value="Arabinanase/levansucrase/invertase"/>
    <property type="match status" value="1"/>
</dbReference>
<feature type="chain" id="PRO_5025548005" evidence="1">
    <location>
        <begin position="22"/>
        <end position="403"/>
    </location>
</feature>
<dbReference type="Proteomes" id="UP000799438">
    <property type="component" value="Unassembled WGS sequence"/>
</dbReference>
<evidence type="ECO:0000313" key="2">
    <source>
        <dbReference type="EMBL" id="KAF2138708.1"/>
    </source>
</evidence>
<dbReference type="OrthoDB" id="3879658at2759"/>
<keyword evidence="2" id="KW-0378">Hydrolase</keyword>
<dbReference type="InterPro" id="IPR051795">
    <property type="entry name" value="Glycosyl_Hydrlase_43"/>
</dbReference>
<evidence type="ECO:0000256" key="1">
    <source>
        <dbReference type="SAM" id="SignalP"/>
    </source>
</evidence>
<sequence length="403" mass="42673">MLPSSALLFLASTLFAWPSSALPVAGADAQSSDSQDGETYISSGAVVGQNFADPCIIHVDNMWWAFGTQGADKHIQVAKSPDFKNWTLLEGVDALPSPPDWVDLPVMKQLVEPLTEPLGKPLNDANPMQAKNTWAPDVVQLDDGSFVMYFSAASRKDPSKHCIGAAKSIDVKGPYIPIDTQMACPLEQGGAIDPAGFKNWEKKGSGWGLGSSNFLANAADNSWTNLLWGAGGKGGQRYIVYKIDGNSIGNGNAKGHGGCGNTIDPIKPTPIVLQAVGPDGITLIGEPKQILDNSGLSDDGIVEAPVLIKTANSTYVLFFSSGCYSSPDYTVSYASAQNIDGPYERAPEPLLKTGDFGLQAPGGMDVAWDGRHMLFHADYPDAATRAAWGAMIGMQDDGKVVHV</sequence>
<dbReference type="PANTHER" id="PTHR42812:SF5">
    <property type="entry name" value="ENDO-ARABINASE"/>
    <property type="match status" value="1"/>
</dbReference>
<keyword evidence="1" id="KW-0732">Signal</keyword>
<name>A0A6A6B517_9PEZI</name>
<accession>A0A6A6B517</accession>
<organism evidence="2 3">
    <name type="scientific">Aplosporella prunicola CBS 121167</name>
    <dbReference type="NCBI Taxonomy" id="1176127"/>
    <lineage>
        <taxon>Eukaryota</taxon>
        <taxon>Fungi</taxon>
        <taxon>Dikarya</taxon>
        <taxon>Ascomycota</taxon>
        <taxon>Pezizomycotina</taxon>
        <taxon>Dothideomycetes</taxon>
        <taxon>Dothideomycetes incertae sedis</taxon>
        <taxon>Botryosphaeriales</taxon>
        <taxon>Aplosporellaceae</taxon>
        <taxon>Aplosporella</taxon>
    </lineage>
</organism>
<dbReference type="CDD" id="cd08999">
    <property type="entry name" value="GH43_ABN-like"/>
    <property type="match status" value="1"/>
</dbReference>
<evidence type="ECO:0000313" key="3">
    <source>
        <dbReference type="Proteomes" id="UP000799438"/>
    </source>
</evidence>
<dbReference type="PANTHER" id="PTHR42812">
    <property type="entry name" value="BETA-XYLOSIDASE"/>
    <property type="match status" value="1"/>
</dbReference>
<reference evidence="2" key="1">
    <citation type="journal article" date="2020" name="Stud. Mycol.">
        <title>101 Dothideomycetes genomes: a test case for predicting lifestyles and emergence of pathogens.</title>
        <authorList>
            <person name="Haridas S."/>
            <person name="Albert R."/>
            <person name="Binder M."/>
            <person name="Bloem J."/>
            <person name="Labutti K."/>
            <person name="Salamov A."/>
            <person name="Andreopoulos B."/>
            <person name="Baker S."/>
            <person name="Barry K."/>
            <person name="Bills G."/>
            <person name="Bluhm B."/>
            <person name="Cannon C."/>
            <person name="Castanera R."/>
            <person name="Culley D."/>
            <person name="Daum C."/>
            <person name="Ezra D."/>
            <person name="Gonzalez J."/>
            <person name="Henrissat B."/>
            <person name="Kuo A."/>
            <person name="Liang C."/>
            <person name="Lipzen A."/>
            <person name="Lutzoni F."/>
            <person name="Magnuson J."/>
            <person name="Mondo S."/>
            <person name="Nolan M."/>
            <person name="Ohm R."/>
            <person name="Pangilinan J."/>
            <person name="Park H.-J."/>
            <person name="Ramirez L."/>
            <person name="Alfaro M."/>
            <person name="Sun H."/>
            <person name="Tritt A."/>
            <person name="Yoshinaga Y."/>
            <person name="Zwiers L.-H."/>
            <person name="Turgeon B."/>
            <person name="Goodwin S."/>
            <person name="Spatafora J."/>
            <person name="Crous P."/>
            <person name="Grigoriev I."/>
        </authorList>
    </citation>
    <scope>NUCLEOTIDE SEQUENCE</scope>
    <source>
        <strain evidence="2">CBS 121167</strain>
    </source>
</reference>
<feature type="signal peptide" evidence="1">
    <location>
        <begin position="1"/>
        <end position="21"/>
    </location>
</feature>